<organism evidence="1 2">
    <name type="scientific">Chryseobacterium gallinarum</name>
    <dbReference type="NCBI Taxonomy" id="1324352"/>
    <lineage>
        <taxon>Bacteria</taxon>
        <taxon>Pseudomonadati</taxon>
        <taxon>Bacteroidota</taxon>
        <taxon>Flavobacteriia</taxon>
        <taxon>Flavobacteriales</taxon>
        <taxon>Weeksellaceae</taxon>
        <taxon>Chryseobacterium group</taxon>
        <taxon>Chryseobacterium</taxon>
    </lineage>
</organism>
<dbReference type="InterPro" id="IPR025412">
    <property type="entry name" value="DUF4304"/>
</dbReference>
<dbReference type="Proteomes" id="UP000035213">
    <property type="component" value="Chromosome"/>
</dbReference>
<dbReference type="EMBL" id="CP009928">
    <property type="protein sequence ID" value="AKK71314.1"/>
    <property type="molecule type" value="Genomic_DNA"/>
</dbReference>
<evidence type="ECO:0000313" key="2">
    <source>
        <dbReference type="Proteomes" id="UP000035213"/>
    </source>
</evidence>
<dbReference type="AlphaFoldDB" id="A0A0G3LXF5"/>
<dbReference type="OrthoDB" id="1097772at2"/>
<accession>A0A0G3LXF5</accession>
<reference evidence="1 2" key="1">
    <citation type="submission" date="2014-11" db="EMBL/GenBank/DDBJ databases">
        <authorList>
            <person name="Park G.-S."/>
            <person name="Hong S.-J."/>
            <person name="Jung B.K."/>
            <person name="Khan A.R."/>
            <person name="Kwak Y."/>
            <person name="Shin J.-H."/>
        </authorList>
    </citation>
    <scope>NUCLEOTIDE SEQUENCE [LARGE SCALE GENOMIC DNA]</scope>
    <source>
        <strain evidence="1 2">DSM 27622</strain>
    </source>
</reference>
<dbReference type="KEGG" id="cgn:OK18_00480"/>
<proteinExistence type="predicted"/>
<evidence type="ECO:0000313" key="1">
    <source>
        <dbReference type="EMBL" id="AKK71314.1"/>
    </source>
</evidence>
<dbReference type="RefSeq" id="WP_053326704.1">
    <property type="nucleotide sequence ID" value="NZ_CP009928.1"/>
</dbReference>
<dbReference type="PATRIC" id="fig|1324352.5.peg.104"/>
<name>A0A0G3LXF5_CHRGL</name>
<sequence length="150" mass="17354">MNSKEFKQVFGEIAKKNGFLQAFGGWFKDSPECIAILELQKSKYGDYYQLNIKIFMQKSFGRTYLPTKELIKSPMGDVNGGVPQSFKEVFDFDRVLNDEYRIEKLNELFIDHIIPFTTRTSTKIGIKELESRGEIFLPPAVKQELEKLLS</sequence>
<evidence type="ECO:0008006" key="3">
    <source>
        <dbReference type="Google" id="ProtNLM"/>
    </source>
</evidence>
<protein>
    <recommendedName>
        <fullName evidence="3">DUF4304 domain-containing protein</fullName>
    </recommendedName>
</protein>
<gene>
    <name evidence="1" type="ORF">OK18_00480</name>
</gene>
<dbReference type="Pfam" id="PF14137">
    <property type="entry name" value="DUF4304"/>
    <property type="match status" value="1"/>
</dbReference>